<dbReference type="FunFam" id="1.25.40.10:FF:001236">
    <property type="entry name" value="Pentatricopeptide repeat-containing protein At3g28660"/>
    <property type="match status" value="1"/>
</dbReference>
<feature type="non-terminal residue" evidence="3">
    <location>
        <position position="1"/>
    </location>
</feature>
<dbReference type="GO" id="GO:0003723">
    <property type="term" value="F:RNA binding"/>
    <property type="evidence" value="ECO:0007669"/>
    <property type="project" value="InterPro"/>
</dbReference>
<name>A0A1D1XU95_9ARAE</name>
<accession>A0A1D1XU95</accession>
<dbReference type="NCBIfam" id="TIGR00756">
    <property type="entry name" value="PPR"/>
    <property type="match status" value="2"/>
</dbReference>
<sequence>RMRAPAWAWRRCMRLAQRPSRPDLRRLRAAHAAFVAHGLHRHTYALSRLLLLATSFAASSTATSDQFLSYASLLFRHAEAPLNSFLYNTLIMAFARSSHPHAALFYFRLMLQHQHSCSGQCGEEGEEAPSAVVVPDHLTYPFVLHACASLPSRSPGKQVHALVYRNGLASADHFVQTALLRFYVSLMGEVVGGAHKLFEEIPVRDAVHWDVLMNGYLRQDLPSQALRLFHQLLVAGVEPDAFNYATALAACARAGALDQGIWIHEYLKKKSDKLLLSDPHICTTLVSMYAKCGCIDKAAGVFDGVTQRSSFLWAAMIGGFAIHGHAREAIGCLKRMQMEDGLKPDGIALLGALSACSHAGLVEEGRLLLDRMQTHYGVAPGHEHYSCTVDLLCRVGRLEEAVELIRSMPMRPLASAWGSVLTGCRTYRNVELAELAVKEMLRMEMDLGARVADGVHVQLWNIYMDTNRQEDARRILKSMSSGGTKKMPGCSVIEVDGVVNSFVSGDQGHPLRIRIYEALDILADHVLQRPMEEIQGW</sequence>
<evidence type="ECO:0000313" key="3">
    <source>
        <dbReference type="EMBL" id="JAT45956.1"/>
    </source>
</evidence>
<dbReference type="InterPro" id="IPR046848">
    <property type="entry name" value="E_motif"/>
</dbReference>
<proteinExistence type="predicted"/>
<dbReference type="EMBL" id="GDJX01021980">
    <property type="protein sequence ID" value="JAT45956.1"/>
    <property type="molecule type" value="Transcribed_RNA"/>
</dbReference>
<feature type="repeat" description="PPR" evidence="2">
    <location>
        <begin position="205"/>
        <end position="239"/>
    </location>
</feature>
<organism evidence="3">
    <name type="scientific">Anthurium amnicola</name>
    <dbReference type="NCBI Taxonomy" id="1678845"/>
    <lineage>
        <taxon>Eukaryota</taxon>
        <taxon>Viridiplantae</taxon>
        <taxon>Streptophyta</taxon>
        <taxon>Embryophyta</taxon>
        <taxon>Tracheophyta</taxon>
        <taxon>Spermatophyta</taxon>
        <taxon>Magnoliopsida</taxon>
        <taxon>Liliopsida</taxon>
        <taxon>Araceae</taxon>
        <taxon>Pothoideae</taxon>
        <taxon>Potheae</taxon>
        <taxon>Anthurium</taxon>
    </lineage>
</organism>
<evidence type="ECO:0000256" key="2">
    <source>
        <dbReference type="PROSITE-ProRule" id="PRU00708"/>
    </source>
</evidence>
<reference evidence="3" key="1">
    <citation type="submission" date="2015-07" db="EMBL/GenBank/DDBJ databases">
        <title>Transcriptome Assembly of Anthurium amnicola.</title>
        <authorList>
            <person name="Suzuki J."/>
        </authorList>
    </citation>
    <scope>NUCLEOTIDE SEQUENCE</scope>
</reference>
<dbReference type="PANTHER" id="PTHR47926:SF437">
    <property type="entry name" value="PENTACOTRIPEPTIDE-REPEAT REGION OF PRORP DOMAIN-CONTAINING PROTEIN"/>
    <property type="match status" value="1"/>
</dbReference>
<dbReference type="Gene3D" id="1.25.40.10">
    <property type="entry name" value="Tetratricopeptide repeat domain"/>
    <property type="match status" value="2"/>
</dbReference>
<dbReference type="InterPro" id="IPR046960">
    <property type="entry name" value="PPR_At4g14850-like_plant"/>
</dbReference>
<dbReference type="PROSITE" id="PS51375">
    <property type="entry name" value="PPR"/>
    <property type="match status" value="1"/>
</dbReference>
<keyword evidence="1" id="KW-0677">Repeat</keyword>
<dbReference type="InterPro" id="IPR011990">
    <property type="entry name" value="TPR-like_helical_dom_sf"/>
</dbReference>
<dbReference type="InterPro" id="IPR002885">
    <property type="entry name" value="PPR_rpt"/>
</dbReference>
<dbReference type="AlphaFoldDB" id="A0A1D1XU95"/>
<dbReference type="Pfam" id="PF01535">
    <property type="entry name" value="PPR"/>
    <property type="match status" value="6"/>
</dbReference>
<dbReference type="PANTHER" id="PTHR47926">
    <property type="entry name" value="PENTATRICOPEPTIDE REPEAT-CONTAINING PROTEIN"/>
    <property type="match status" value="1"/>
</dbReference>
<protein>
    <submittedName>
        <fullName evidence="3">Putative pentatricopeptide repeat-containing protein At3g28640</fullName>
    </submittedName>
</protein>
<gene>
    <name evidence="3" type="primary">PCMP-E79_0</name>
    <name evidence="3" type="ORF">g.144797</name>
</gene>
<evidence type="ECO:0000256" key="1">
    <source>
        <dbReference type="ARBA" id="ARBA00022737"/>
    </source>
</evidence>
<dbReference type="GO" id="GO:0009451">
    <property type="term" value="P:RNA modification"/>
    <property type="evidence" value="ECO:0007669"/>
    <property type="project" value="InterPro"/>
</dbReference>
<dbReference type="Pfam" id="PF20431">
    <property type="entry name" value="E_motif"/>
    <property type="match status" value="1"/>
</dbReference>